<keyword evidence="1" id="KW-1133">Transmembrane helix</keyword>
<comment type="caution">
    <text evidence="2">The sequence shown here is derived from an EMBL/GenBank/DDBJ whole genome shotgun (WGS) entry which is preliminary data.</text>
</comment>
<proteinExistence type="predicted"/>
<dbReference type="AlphaFoldDB" id="A0A4R1XUH8"/>
<protein>
    <submittedName>
        <fullName evidence="2">Uncharacterized protein</fullName>
    </submittedName>
</protein>
<dbReference type="EMBL" id="SLVJ01000006">
    <property type="protein sequence ID" value="TCM68147.1"/>
    <property type="molecule type" value="Genomic_DNA"/>
</dbReference>
<evidence type="ECO:0000313" key="3">
    <source>
        <dbReference type="Proteomes" id="UP000294963"/>
    </source>
</evidence>
<evidence type="ECO:0000313" key="2">
    <source>
        <dbReference type="EMBL" id="TCM68147.1"/>
    </source>
</evidence>
<reference evidence="2 3" key="1">
    <citation type="submission" date="2019-03" db="EMBL/GenBank/DDBJ databases">
        <title>Genomic analyses of the natural microbiome of Caenorhabditis elegans.</title>
        <authorList>
            <person name="Samuel B."/>
        </authorList>
    </citation>
    <scope>NUCLEOTIDE SEQUENCE [LARGE SCALE GENOMIC DNA]</scope>
    <source>
        <strain evidence="2 3">JUb89</strain>
    </source>
</reference>
<feature type="transmembrane region" description="Helical" evidence="1">
    <location>
        <begin position="118"/>
        <end position="136"/>
    </location>
</feature>
<name>A0A4R1XUH8_ACICA</name>
<keyword evidence="1" id="KW-0472">Membrane</keyword>
<dbReference type="Proteomes" id="UP000294963">
    <property type="component" value="Unassembled WGS sequence"/>
</dbReference>
<evidence type="ECO:0000256" key="1">
    <source>
        <dbReference type="SAM" id="Phobius"/>
    </source>
</evidence>
<sequence length="138" mass="16229">MFMKKLMIIFSLCFLWHSPVYAKGLLIFNTGEELFEISAFPKELTQQYTELAALKVGYKCSHFGILWADIRTWDCTLVAVDPADENAYIDLPEDIVAQLKQNPDYQENKMQRSFWNHYGIYFFILIIIGFIFIGRLRK</sequence>
<keyword evidence="3" id="KW-1185">Reference proteome</keyword>
<accession>A0A4R1XUH8</accession>
<gene>
    <name evidence="2" type="ORF">EC844_106131</name>
</gene>
<keyword evidence="1" id="KW-0812">Transmembrane</keyword>
<organism evidence="2 3">
    <name type="scientific">Acinetobacter calcoaceticus</name>
    <dbReference type="NCBI Taxonomy" id="471"/>
    <lineage>
        <taxon>Bacteria</taxon>
        <taxon>Pseudomonadati</taxon>
        <taxon>Pseudomonadota</taxon>
        <taxon>Gammaproteobacteria</taxon>
        <taxon>Moraxellales</taxon>
        <taxon>Moraxellaceae</taxon>
        <taxon>Acinetobacter</taxon>
        <taxon>Acinetobacter calcoaceticus/baumannii complex</taxon>
    </lineage>
</organism>